<feature type="compositionally biased region" description="Low complexity" evidence="14">
    <location>
        <begin position="430"/>
        <end position="449"/>
    </location>
</feature>
<organism evidence="18 19">
    <name type="scientific">Streptantibioticus silvisoli</name>
    <dbReference type="NCBI Taxonomy" id="2705255"/>
    <lineage>
        <taxon>Bacteria</taxon>
        <taxon>Bacillati</taxon>
        <taxon>Actinomycetota</taxon>
        <taxon>Actinomycetes</taxon>
        <taxon>Kitasatosporales</taxon>
        <taxon>Streptomycetaceae</taxon>
        <taxon>Streptantibioticus</taxon>
    </lineage>
</organism>
<evidence type="ECO:0000259" key="17">
    <source>
        <dbReference type="Pfam" id="PF04138"/>
    </source>
</evidence>
<accession>A0ABT6W2B1</accession>
<feature type="transmembrane region" description="Helical" evidence="15">
    <location>
        <begin position="303"/>
        <end position="324"/>
    </location>
</feature>
<evidence type="ECO:0000259" key="16">
    <source>
        <dbReference type="Pfam" id="PF00535"/>
    </source>
</evidence>
<feature type="domain" description="Glycosyltransferase 2-like" evidence="16">
    <location>
        <begin position="43"/>
        <end position="208"/>
    </location>
</feature>
<evidence type="ECO:0000256" key="3">
    <source>
        <dbReference type="ARBA" id="ARBA00004922"/>
    </source>
</evidence>
<comment type="similarity">
    <text evidence="4">Belongs to the glycosyltransferase 2 family.</text>
</comment>
<evidence type="ECO:0000256" key="12">
    <source>
        <dbReference type="ARBA" id="ARBA00023136"/>
    </source>
</evidence>
<feature type="transmembrane region" description="Helical" evidence="15">
    <location>
        <begin position="369"/>
        <end position="390"/>
    </location>
</feature>
<dbReference type="EMBL" id="JAAGKO020000028">
    <property type="protein sequence ID" value="MDI5964887.1"/>
    <property type="molecule type" value="Genomic_DNA"/>
</dbReference>
<evidence type="ECO:0000256" key="4">
    <source>
        <dbReference type="ARBA" id="ARBA00006739"/>
    </source>
</evidence>
<dbReference type="PANTHER" id="PTHR10859">
    <property type="entry name" value="GLYCOSYL TRANSFERASE"/>
    <property type="match status" value="1"/>
</dbReference>
<evidence type="ECO:0000256" key="2">
    <source>
        <dbReference type="ARBA" id="ARBA00004389"/>
    </source>
</evidence>
<keyword evidence="6" id="KW-0328">Glycosyltransferase</keyword>
<feature type="domain" description="GtrA/DPMS transmembrane" evidence="17">
    <location>
        <begin position="306"/>
        <end position="423"/>
    </location>
</feature>
<comment type="pathway">
    <text evidence="3">Protein modification; protein glycosylation.</text>
</comment>
<keyword evidence="8 15" id="KW-0812">Transmembrane</keyword>
<dbReference type="CDD" id="cd04188">
    <property type="entry name" value="DPG_synthase"/>
    <property type="match status" value="1"/>
</dbReference>
<protein>
    <recommendedName>
        <fullName evidence="5">dolichyl-phosphate beta-glucosyltransferase</fullName>
        <ecNumber evidence="5">2.4.1.117</ecNumber>
    </recommendedName>
</protein>
<dbReference type="InterPro" id="IPR007267">
    <property type="entry name" value="GtrA_DPMS_TM"/>
</dbReference>
<dbReference type="InterPro" id="IPR035518">
    <property type="entry name" value="DPG_synthase"/>
</dbReference>
<evidence type="ECO:0000256" key="11">
    <source>
        <dbReference type="ARBA" id="ARBA00022989"/>
    </source>
</evidence>
<comment type="subcellular location">
    <subcellularLocation>
        <location evidence="2">Endoplasmic reticulum membrane</location>
        <topology evidence="2">Single-pass membrane protein</topology>
    </subcellularLocation>
    <subcellularLocation>
        <location evidence="1">Membrane</location>
        <topology evidence="1">Multi-pass membrane protein</topology>
    </subcellularLocation>
</comment>
<dbReference type="Pfam" id="PF04138">
    <property type="entry name" value="GtrA_DPMS_TM"/>
    <property type="match status" value="1"/>
</dbReference>
<evidence type="ECO:0000313" key="18">
    <source>
        <dbReference type="EMBL" id="MDI5964887.1"/>
    </source>
</evidence>
<evidence type="ECO:0000256" key="8">
    <source>
        <dbReference type="ARBA" id="ARBA00022692"/>
    </source>
</evidence>
<proteinExistence type="inferred from homology"/>
<keyword evidence="7" id="KW-0808">Transferase</keyword>
<sequence length="465" mass="49114">MKTLTFPPAGATASGPLGASGLPARVPLAANGGSPRTGTLLDVVIPVHNEEAGLEPCVRRLHTYLTDTFPYGFRITIADNASTDRTALVARALENEYDEVTAVRLEAKGRGRALHAVWSASDAPVLAYMDVDLSTGLNALLPLVAPLVSGHSDLAIGSRLAGGSRVVRGGKREFISRAYNLILRGSLHARFSDAQCGFKAIRADVARSLLPLVEDTGWFFDTEMLVLAERAGLRIHEVPVDWVDDPDSRVHIVRTAADDLKGVWRMGRGLAAGALPLDRLRRPFGDDPRDHAAGVPAGLARQLAGFAVIGGLSTVATLALFTLLRHGTGPQTANALSLLVCTFFNTAANRRFTFRVRGRDRAVRHQAQGLVVFAIGLVMTSGSLAALHLASHDVSRTAELTVLIAANLAATAVRFLLFRAWVFSDQRDGSTAGSAPSAEAAGSPSAEATDSLSAVSANSPMGQAR</sequence>
<evidence type="ECO:0000256" key="9">
    <source>
        <dbReference type="ARBA" id="ARBA00022824"/>
    </source>
</evidence>
<keyword evidence="12 15" id="KW-0472">Membrane</keyword>
<reference evidence="18 19" key="1">
    <citation type="submission" date="2023-05" db="EMBL/GenBank/DDBJ databases">
        <title>Streptantibioticus silvisoli sp. nov., acidotolerant actinomycetes 1 from pine litter.</title>
        <authorList>
            <person name="Swiecimska M."/>
            <person name="Golinska P."/>
            <person name="Sangal V."/>
            <person name="Wachnowicz B."/>
            <person name="Goodfellow M."/>
        </authorList>
    </citation>
    <scope>NUCLEOTIDE SEQUENCE [LARGE SCALE GENOMIC DNA]</scope>
    <source>
        <strain evidence="18 19">SL54</strain>
    </source>
</reference>
<dbReference type="Gene3D" id="3.90.550.10">
    <property type="entry name" value="Spore Coat Polysaccharide Biosynthesis Protein SpsA, Chain A"/>
    <property type="match status" value="1"/>
</dbReference>
<evidence type="ECO:0000313" key="19">
    <source>
        <dbReference type="Proteomes" id="UP001156398"/>
    </source>
</evidence>
<evidence type="ECO:0000256" key="1">
    <source>
        <dbReference type="ARBA" id="ARBA00004141"/>
    </source>
</evidence>
<comment type="catalytic activity">
    <reaction evidence="13">
        <text>a di-trans,poly-cis-dolichyl phosphate + UDP-alpha-D-glucose = a di-trans,poly-cis-dolichyl beta-D-glucosyl phosphate + UDP</text>
        <dbReference type="Rhea" id="RHEA:15401"/>
        <dbReference type="Rhea" id="RHEA-COMP:19498"/>
        <dbReference type="Rhea" id="RHEA-COMP:19502"/>
        <dbReference type="ChEBI" id="CHEBI:57525"/>
        <dbReference type="ChEBI" id="CHEBI:57683"/>
        <dbReference type="ChEBI" id="CHEBI:58223"/>
        <dbReference type="ChEBI" id="CHEBI:58885"/>
        <dbReference type="EC" id="2.4.1.117"/>
    </reaction>
    <physiologicalReaction direction="left-to-right" evidence="13">
        <dbReference type="Rhea" id="RHEA:15402"/>
    </physiologicalReaction>
</comment>
<dbReference type="EC" id="2.4.1.117" evidence="5"/>
<comment type="caution">
    <text evidence="18">The sequence shown here is derived from an EMBL/GenBank/DDBJ whole genome shotgun (WGS) entry which is preliminary data.</text>
</comment>
<keyword evidence="19" id="KW-1185">Reference proteome</keyword>
<evidence type="ECO:0000256" key="13">
    <source>
        <dbReference type="ARBA" id="ARBA00045097"/>
    </source>
</evidence>
<evidence type="ECO:0000256" key="7">
    <source>
        <dbReference type="ARBA" id="ARBA00022679"/>
    </source>
</evidence>
<dbReference type="RefSeq" id="WP_282704668.1">
    <property type="nucleotide sequence ID" value="NZ_JAAGKO020000028.1"/>
</dbReference>
<keyword evidence="10" id="KW-0735">Signal-anchor</keyword>
<evidence type="ECO:0000256" key="14">
    <source>
        <dbReference type="SAM" id="MobiDB-lite"/>
    </source>
</evidence>
<evidence type="ECO:0000256" key="6">
    <source>
        <dbReference type="ARBA" id="ARBA00022676"/>
    </source>
</evidence>
<feature type="transmembrane region" description="Helical" evidence="15">
    <location>
        <begin position="402"/>
        <end position="422"/>
    </location>
</feature>
<dbReference type="InterPro" id="IPR029044">
    <property type="entry name" value="Nucleotide-diphossugar_trans"/>
</dbReference>
<evidence type="ECO:0000256" key="15">
    <source>
        <dbReference type="SAM" id="Phobius"/>
    </source>
</evidence>
<dbReference type="Pfam" id="PF00535">
    <property type="entry name" value="Glycos_transf_2"/>
    <property type="match status" value="1"/>
</dbReference>
<feature type="compositionally biased region" description="Polar residues" evidence="14">
    <location>
        <begin position="450"/>
        <end position="465"/>
    </location>
</feature>
<gene>
    <name evidence="18" type="ORF">POF43_019525</name>
</gene>
<keyword evidence="9" id="KW-0256">Endoplasmic reticulum</keyword>
<dbReference type="Proteomes" id="UP001156398">
    <property type="component" value="Unassembled WGS sequence"/>
</dbReference>
<name>A0ABT6W2B1_9ACTN</name>
<feature type="region of interest" description="Disordered" evidence="14">
    <location>
        <begin position="427"/>
        <end position="465"/>
    </location>
</feature>
<dbReference type="InterPro" id="IPR001173">
    <property type="entry name" value="Glyco_trans_2-like"/>
</dbReference>
<keyword evidence="11 15" id="KW-1133">Transmembrane helix</keyword>
<evidence type="ECO:0000256" key="10">
    <source>
        <dbReference type="ARBA" id="ARBA00022968"/>
    </source>
</evidence>
<dbReference type="SUPFAM" id="SSF53448">
    <property type="entry name" value="Nucleotide-diphospho-sugar transferases"/>
    <property type="match status" value="1"/>
</dbReference>
<evidence type="ECO:0000256" key="5">
    <source>
        <dbReference type="ARBA" id="ARBA00012583"/>
    </source>
</evidence>
<dbReference type="PANTHER" id="PTHR10859:SF91">
    <property type="entry name" value="DOLICHYL-PHOSPHATE BETA-GLUCOSYLTRANSFERASE"/>
    <property type="match status" value="1"/>
</dbReference>